<organism evidence="3 4">
    <name type="scientific">Maribacter orientalis</name>
    <dbReference type="NCBI Taxonomy" id="228957"/>
    <lineage>
        <taxon>Bacteria</taxon>
        <taxon>Pseudomonadati</taxon>
        <taxon>Bacteroidota</taxon>
        <taxon>Flavobacteriia</taxon>
        <taxon>Flavobacteriales</taxon>
        <taxon>Flavobacteriaceae</taxon>
        <taxon>Maribacter</taxon>
    </lineage>
</organism>
<dbReference type="SMART" id="SM00448">
    <property type="entry name" value="REC"/>
    <property type="match status" value="1"/>
</dbReference>
<evidence type="ECO:0000256" key="1">
    <source>
        <dbReference type="PROSITE-ProRule" id="PRU00169"/>
    </source>
</evidence>
<keyword evidence="1" id="KW-0597">Phosphoprotein</keyword>
<dbReference type="STRING" id="228957.SAMN04488008_11070"/>
<dbReference type="Gene3D" id="3.40.50.2300">
    <property type="match status" value="1"/>
</dbReference>
<dbReference type="PROSITE" id="PS50110">
    <property type="entry name" value="RESPONSE_REGULATORY"/>
    <property type="match status" value="1"/>
</dbReference>
<dbReference type="PANTHER" id="PTHR44520:SF2">
    <property type="entry name" value="RESPONSE REGULATOR RCP1"/>
    <property type="match status" value="1"/>
</dbReference>
<evidence type="ECO:0000259" key="2">
    <source>
        <dbReference type="PROSITE" id="PS50110"/>
    </source>
</evidence>
<dbReference type="Proteomes" id="UP000198990">
    <property type="component" value="Unassembled WGS sequence"/>
</dbReference>
<evidence type="ECO:0000313" key="3">
    <source>
        <dbReference type="EMBL" id="SEM15477.1"/>
    </source>
</evidence>
<dbReference type="RefSeq" id="WP_091626830.1">
    <property type="nucleotide sequence ID" value="NZ_FNZN01000010.1"/>
</dbReference>
<reference evidence="4" key="1">
    <citation type="submission" date="2016-10" db="EMBL/GenBank/DDBJ databases">
        <authorList>
            <person name="Varghese N."/>
            <person name="Submissions S."/>
        </authorList>
    </citation>
    <scope>NUCLEOTIDE SEQUENCE [LARGE SCALE GENOMIC DNA]</scope>
    <source>
        <strain evidence="4">DSM 16471</strain>
    </source>
</reference>
<dbReference type="InterPro" id="IPR001789">
    <property type="entry name" value="Sig_transdc_resp-reg_receiver"/>
</dbReference>
<sequence>METNTLHFIIVDDDDISNFITKSVIMENSPQAEVISFTEPEKGLEYVLSLFKKQKEGKAILLLDINMPSMTGWQFMEVLEQKEPAVSERLLVYILSSSVEPADQERARVNLQIRDYIMKPLTHDAIIFNSLN</sequence>
<protein>
    <submittedName>
        <fullName evidence="3">Response regulator receiver domain-containing protein</fullName>
    </submittedName>
</protein>
<dbReference type="InterPro" id="IPR052893">
    <property type="entry name" value="TCS_response_regulator"/>
</dbReference>
<dbReference type="SUPFAM" id="SSF52172">
    <property type="entry name" value="CheY-like"/>
    <property type="match status" value="1"/>
</dbReference>
<keyword evidence="4" id="KW-1185">Reference proteome</keyword>
<dbReference type="AlphaFoldDB" id="A0A1H7W3A9"/>
<gene>
    <name evidence="3" type="ORF">SAMN04488008_11070</name>
</gene>
<proteinExistence type="predicted"/>
<dbReference type="GO" id="GO:0000160">
    <property type="term" value="P:phosphorelay signal transduction system"/>
    <property type="evidence" value="ECO:0007669"/>
    <property type="project" value="InterPro"/>
</dbReference>
<dbReference type="OrthoDB" id="673128at2"/>
<dbReference type="Pfam" id="PF00072">
    <property type="entry name" value="Response_reg"/>
    <property type="match status" value="1"/>
</dbReference>
<dbReference type="InterPro" id="IPR011006">
    <property type="entry name" value="CheY-like_superfamily"/>
</dbReference>
<name>A0A1H7W3A9_9FLAO</name>
<evidence type="ECO:0000313" key="4">
    <source>
        <dbReference type="Proteomes" id="UP000198990"/>
    </source>
</evidence>
<dbReference type="PANTHER" id="PTHR44520">
    <property type="entry name" value="RESPONSE REGULATOR RCP1-RELATED"/>
    <property type="match status" value="1"/>
</dbReference>
<feature type="domain" description="Response regulatory" evidence="2">
    <location>
        <begin position="7"/>
        <end position="132"/>
    </location>
</feature>
<accession>A0A1H7W3A9</accession>
<dbReference type="EMBL" id="FNZN01000010">
    <property type="protein sequence ID" value="SEM15477.1"/>
    <property type="molecule type" value="Genomic_DNA"/>
</dbReference>
<feature type="modified residue" description="4-aspartylphosphate" evidence="1">
    <location>
        <position position="64"/>
    </location>
</feature>